<proteinExistence type="predicted"/>
<dbReference type="RefSeq" id="WP_207989995.1">
    <property type="nucleotide sequence ID" value="NZ_CP071794.1"/>
</dbReference>
<organism evidence="1 2">
    <name type="scientific">Parasphingorhabdus cellanae</name>
    <dbReference type="NCBI Taxonomy" id="2806553"/>
    <lineage>
        <taxon>Bacteria</taxon>
        <taxon>Pseudomonadati</taxon>
        <taxon>Pseudomonadota</taxon>
        <taxon>Alphaproteobacteria</taxon>
        <taxon>Sphingomonadales</taxon>
        <taxon>Sphingomonadaceae</taxon>
        <taxon>Parasphingorhabdus</taxon>
    </lineage>
</organism>
<protein>
    <submittedName>
        <fullName evidence="1">SEL1-like repeat protein</fullName>
    </submittedName>
</protein>
<evidence type="ECO:0000313" key="2">
    <source>
        <dbReference type="Proteomes" id="UP000663923"/>
    </source>
</evidence>
<gene>
    <name evidence="1" type="ORF">J4G78_08200</name>
</gene>
<accession>A0ABX7T8P6</accession>
<dbReference type="SUPFAM" id="SSF81901">
    <property type="entry name" value="HCP-like"/>
    <property type="match status" value="1"/>
</dbReference>
<dbReference type="PROSITE" id="PS51257">
    <property type="entry name" value="PROKAR_LIPOPROTEIN"/>
    <property type="match status" value="1"/>
</dbReference>
<dbReference type="InterPro" id="IPR011990">
    <property type="entry name" value="TPR-like_helical_dom_sf"/>
</dbReference>
<dbReference type="EMBL" id="CP071794">
    <property type="protein sequence ID" value="QTD57491.1"/>
    <property type="molecule type" value="Genomic_DNA"/>
</dbReference>
<dbReference type="Proteomes" id="UP000663923">
    <property type="component" value="Chromosome"/>
</dbReference>
<dbReference type="Gene3D" id="1.25.40.10">
    <property type="entry name" value="Tetratricopeptide repeat domain"/>
    <property type="match status" value="1"/>
</dbReference>
<reference evidence="1 2" key="1">
    <citation type="submission" date="2021-03" db="EMBL/GenBank/DDBJ databases">
        <title>Complete genome of Parasphingorhabdus_sp.JHSY0214.</title>
        <authorList>
            <person name="Yoo J.H."/>
            <person name="Bae J.W."/>
        </authorList>
    </citation>
    <scope>NUCLEOTIDE SEQUENCE [LARGE SCALE GENOMIC DNA]</scope>
    <source>
        <strain evidence="1 2">JHSY0214</strain>
    </source>
</reference>
<evidence type="ECO:0000313" key="1">
    <source>
        <dbReference type="EMBL" id="QTD57491.1"/>
    </source>
</evidence>
<sequence>MYLTRGYSKFWQRLIGGGALLGATIALASCVAPSRYMGIDISQPHPALASPTSYSEMSTISLARKAQGGDKHAQLELGIRFEEGRGVERDLGKAKKLCRLAASDSGGRIWVYSPPVGNGTKGRVIPMDIGPKQFGLAVARVRLEAVK</sequence>
<name>A0ABX7T8P6_9SPHN</name>
<keyword evidence="2" id="KW-1185">Reference proteome</keyword>